<gene>
    <name evidence="12" type="ORF">OEG82_13100</name>
</gene>
<dbReference type="InterPro" id="IPR002898">
    <property type="entry name" value="MotA_ExbB_proton_chnl"/>
</dbReference>
<dbReference type="InterPro" id="IPR050790">
    <property type="entry name" value="ExbB/TolQ_transport"/>
</dbReference>
<keyword evidence="7 10" id="KW-0472">Membrane</keyword>
<comment type="subcellular location">
    <subcellularLocation>
        <location evidence="1">Cell membrane</location>
        <topology evidence="1">Multi-pass membrane protein</topology>
    </subcellularLocation>
    <subcellularLocation>
        <location evidence="8">Membrane</location>
        <topology evidence="8">Multi-pass membrane protein</topology>
    </subcellularLocation>
</comment>
<dbReference type="PANTHER" id="PTHR30625:SF15">
    <property type="entry name" value="BIOPOLYMER TRANSPORT PROTEIN EXBB"/>
    <property type="match status" value="1"/>
</dbReference>
<evidence type="ECO:0000256" key="10">
    <source>
        <dbReference type="SAM" id="Phobius"/>
    </source>
</evidence>
<evidence type="ECO:0000256" key="1">
    <source>
        <dbReference type="ARBA" id="ARBA00004651"/>
    </source>
</evidence>
<feature type="domain" description="MotA/TolQ/ExbB proton channel" evidence="11">
    <location>
        <begin position="92"/>
        <end position="202"/>
    </location>
</feature>
<comment type="similarity">
    <text evidence="8">Belongs to the exbB/tolQ family.</text>
</comment>
<evidence type="ECO:0000313" key="12">
    <source>
        <dbReference type="EMBL" id="MCY0094954.1"/>
    </source>
</evidence>
<accession>A0ABT3YGC3</accession>
<evidence type="ECO:0000256" key="4">
    <source>
        <dbReference type="ARBA" id="ARBA00022692"/>
    </source>
</evidence>
<keyword evidence="13" id="KW-1185">Reference proteome</keyword>
<evidence type="ECO:0000313" key="13">
    <source>
        <dbReference type="Proteomes" id="UP001081283"/>
    </source>
</evidence>
<protein>
    <submittedName>
        <fullName evidence="12">MotA/TolQ/ExbB proton channel family protein</fullName>
    </submittedName>
</protein>
<evidence type="ECO:0000256" key="7">
    <source>
        <dbReference type="ARBA" id="ARBA00023136"/>
    </source>
</evidence>
<sequence length="238" mass="25545">MTFFENPILRIQEFISIGGPVVVLLLGLSVISVATILFKFWQFSALKVGAGASLDTPVSLSGNMGRGDRQRLERMPAGLRDIVELAMRLKHLRDENRITHEALEDRLMLSASTQINSIQSGFRILESIAQTAPLIGLFGTVLGMITAFQALQQSGNSVDPSILAGGIWVALLTTAVGLGVAMPTSIALTYFESRVETHKLAIETAVARVLNPSTYDAINDPRQRAETGGSPLVSANAV</sequence>
<dbReference type="PANTHER" id="PTHR30625">
    <property type="entry name" value="PROTEIN TOLQ"/>
    <property type="match status" value="1"/>
</dbReference>
<dbReference type="EMBL" id="JAOVZQ010000001">
    <property type="protein sequence ID" value="MCY0094954.1"/>
    <property type="molecule type" value="Genomic_DNA"/>
</dbReference>
<evidence type="ECO:0000256" key="8">
    <source>
        <dbReference type="RuleBase" id="RU004057"/>
    </source>
</evidence>
<evidence type="ECO:0000256" key="5">
    <source>
        <dbReference type="ARBA" id="ARBA00022927"/>
    </source>
</evidence>
<name>A0ABT3YGC3_9HYPH</name>
<keyword evidence="2 8" id="KW-0813">Transport</keyword>
<evidence type="ECO:0000256" key="2">
    <source>
        <dbReference type="ARBA" id="ARBA00022448"/>
    </source>
</evidence>
<dbReference type="NCBIfam" id="NF012209">
    <property type="entry name" value="LEPR-8K"/>
    <property type="match status" value="1"/>
</dbReference>
<feature type="transmembrane region" description="Helical" evidence="10">
    <location>
        <begin position="132"/>
        <end position="151"/>
    </location>
</feature>
<dbReference type="Proteomes" id="UP001081283">
    <property type="component" value="Unassembled WGS sequence"/>
</dbReference>
<evidence type="ECO:0000256" key="9">
    <source>
        <dbReference type="SAM" id="MobiDB-lite"/>
    </source>
</evidence>
<evidence type="ECO:0000259" key="11">
    <source>
        <dbReference type="Pfam" id="PF01618"/>
    </source>
</evidence>
<keyword evidence="5 8" id="KW-0653">Protein transport</keyword>
<keyword evidence="4 10" id="KW-0812">Transmembrane</keyword>
<feature type="transmembrane region" description="Helical" evidence="10">
    <location>
        <begin position="14"/>
        <end position="38"/>
    </location>
</feature>
<organism evidence="12 13">
    <name type="scientific">Hoeflea ulvae</name>
    <dbReference type="NCBI Taxonomy" id="2983764"/>
    <lineage>
        <taxon>Bacteria</taxon>
        <taxon>Pseudomonadati</taxon>
        <taxon>Pseudomonadota</taxon>
        <taxon>Alphaproteobacteria</taxon>
        <taxon>Hyphomicrobiales</taxon>
        <taxon>Rhizobiaceae</taxon>
        <taxon>Hoeflea</taxon>
    </lineage>
</organism>
<keyword evidence="3" id="KW-1003">Cell membrane</keyword>
<comment type="caution">
    <text evidence="12">The sequence shown here is derived from an EMBL/GenBank/DDBJ whole genome shotgun (WGS) entry which is preliminary data.</text>
</comment>
<evidence type="ECO:0000256" key="6">
    <source>
        <dbReference type="ARBA" id="ARBA00022989"/>
    </source>
</evidence>
<dbReference type="InterPro" id="IPR053786">
    <property type="entry name" value="LEPRxLL_CS"/>
</dbReference>
<dbReference type="Pfam" id="PF01618">
    <property type="entry name" value="MotA_ExbB"/>
    <property type="match status" value="1"/>
</dbReference>
<reference evidence="12" key="1">
    <citation type="submission" date="2022-10" db="EMBL/GenBank/DDBJ databases">
        <title>Hoeflea sp. J2-29, isolated from marine algae.</title>
        <authorList>
            <person name="Kristyanto S."/>
            <person name="Kim J.M."/>
            <person name="Jeon C.O."/>
        </authorList>
    </citation>
    <scope>NUCLEOTIDE SEQUENCE</scope>
    <source>
        <strain evidence="12">J2-29</strain>
    </source>
</reference>
<evidence type="ECO:0000256" key="3">
    <source>
        <dbReference type="ARBA" id="ARBA00022475"/>
    </source>
</evidence>
<feature type="transmembrane region" description="Helical" evidence="10">
    <location>
        <begin position="163"/>
        <end position="191"/>
    </location>
</feature>
<keyword evidence="6 10" id="KW-1133">Transmembrane helix</keyword>
<feature type="region of interest" description="Disordered" evidence="9">
    <location>
        <begin position="219"/>
        <end position="238"/>
    </location>
</feature>
<dbReference type="RefSeq" id="WP_267612866.1">
    <property type="nucleotide sequence ID" value="NZ_JAOVZQ010000001.1"/>
</dbReference>
<proteinExistence type="inferred from homology"/>